<dbReference type="SUPFAM" id="SSF54928">
    <property type="entry name" value="RNA-binding domain, RBD"/>
    <property type="match status" value="2"/>
</dbReference>
<reference evidence="5 6" key="1">
    <citation type="submission" date="2023-10" db="EMBL/GenBank/DDBJ databases">
        <authorList>
            <person name="Maclean D."/>
            <person name="Macfadyen A."/>
        </authorList>
    </citation>
    <scope>NUCLEOTIDE SEQUENCE [LARGE SCALE GENOMIC DNA]</scope>
</reference>
<sequence>MSGDAPTPAAGSSIWNHNGLLDPASLRHSSLMAPPTMNGSGDQLNSYENSRLFVVCGKSVEADALSEAFARFGHIQSVRLVRDKGVAYVKYDKASSAAAAIEALHETSLCDGRGPMLKVMVAEAPTRRSGSLSRQPETEFAADPDNIPPRSRLFMVVPKTADGSIIEEEMSKFRDLEYCKVDLIAAKGIVFVKYAKSSSALLALESILANDCMVSDYRVKVMIAEPKGKRGRRDPLFSEAFAHAIQQPGLEYSTSQLGPYSAMSARRFTSQGLPASALHPLTDGRASSGSLSGLAAGYPSAHQVLPQHEQHMDGMASNFGIGSALHGHGHGLGNFGSLANSNGLALDRPGSWRQEDGSSEGFGMAMNMNIAQIQAMAADLGARTLGQAIANQGMTHNSSLGNKHPGSLLNGISEEGQDTSIYQSPMHLEHMASHSLTRLYIVVSKAVAEDTLEYLFGVFEGLEYVDLKRDHVSGLSRGFAYVKYNNSISAASAVERYNSFELPTGSGLRLKVMYAENLQVRPGGKGTPLLLPSRSLSARSDSTSSILQPRAGEMISPGVQSTTMGREESTPDLRSQRYAEVAALQNSLAHMSMPHSSELGMYGHSTPPPHRGQRSPLLSPSDQETSTWVHLPVAEGEKDEGADSGPVPTHLCRPDDYTIFTELSRPMPDYALEHVFAQHGPVEWVRLRPDERYGVVRFGTAEAVQSAIDALHGTKICGEKIGVTRGDPLTGAHSNSKRPRMAPAQQDHMLSCAF</sequence>
<dbReference type="InterPro" id="IPR052462">
    <property type="entry name" value="SLIRP/GR-RBP-like"/>
</dbReference>
<comment type="caution">
    <text evidence="5">The sequence shown here is derived from an EMBL/GenBank/DDBJ whole genome shotgun (WGS) entry which is preliminary data.</text>
</comment>
<proteinExistence type="predicted"/>
<organism evidence="5 6">
    <name type="scientific">Coccomyxa viridis</name>
    <dbReference type="NCBI Taxonomy" id="1274662"/>
    <lineage>
        <taxon>Eukaryota</taxon>
        <taxon>Viridiplantae</taxon>
        <taxon>Chlorophyta</taxon>
        <taxon>core chlorophytes</taxon>
        <taxon>Trebouxiophyceae</taxon>
        <taxon>Trebouxiophyceae incertae sedis</taxon>
        <taxon>Coccomyxaceae</taxon>
        <taxon>Coccomyxa</taxon>
    </lineage>
</organism>
<keyword evidence="6" id="KW-1185">Reference proteome</keyword>
<accession>A0AAV1HY07</accession>
<dbReference type="Proteomes" id="UP001314263">
    <property type="component" value="Unassembled WGS sequence"/>
</dbReference>
<feature type="region of interest" description="Disordered" evidence="3">
    <location>
        <begin position="726"/>
        <end position="746"/>
    </location>
</feature>
<feature type="compositionally biased region" description="Polar residues" evidence="3">
    <location>
        <begin position="616"/>
        <end position="626"/>
    </location>
</feature>
<dbReference type="InterPro" id="IPR000504">
    <property type="entry name" value="RRM_dom"/>
</dbReference>
<dbReference type="InterPro" id="IPR035979">
    <property type="entry name" value="RBD_domain_sf"/>
</dbReference>
<dbReference type="EMBL" id="CAUYUE010000003">
    <property type="protein sequence ID" value="CAK0758752.1"/>
    <property type="molecule type" value="Genomic_DNA"/>
</dbReference>
<feature type="domain" description="RRM" evidence="4">
    <location>
        <begin position="656"/>
        <end position="728"/>
    </location>
</feature>
<dbReference type="CDD" id="cd00590">
    <property type="entry name" value="RRM_SF"/>
    <property type="match status" value="1"/>
</dbReference>
<name>A0AAV1HY07_9CHLO</name>
<dbReference type="AlphaFoldDB" id="A0AAV1HY07"/>
<evidence type="ECO:0000256" key="2">
    <source>
        <dbReference type="PROSITE-ProRule" id="PRU00176"/>
    </source>
</evidence>
<evidence type="ECO:0000259" key="4">
    <source>
        <dbReference type="PROSITE" id="PS50102"/>
    </source>
</evidence>
<feature type="compositionally biased region" description="Basic and acidic residues" evidence="3">
    <location>
        <begin position="565"/>
        <end position="575"/>
    </location>
</feature>
<protein>
    <recommendedName>
        <fullName evidence="4">RRM domain-containing protein</fullName>
    </recommendedName>
</protein>
<dbReference type="PROSITE" id="PS50102">
    <property type="entry name" value="RRM"/>
    <property type="match status" value="3"/>
</dbReference>
<dbReference type="SMART" id="SM00360">
    <property type="entry name" value="RRM"/>
    <property type="match status" value="4"/>
</dbReference>
<dbReference type="PANTHER" id="PTHR48027">
    <property type="entry name" value="HETEROGENEOUS NUCLEAR RIBONUCLEOPROTEIN 87F-RELATED"/>
    <property type="match status" value="1"/>
</dbReference>
<evidence type="ECO:0000256" key="3">
    <source>
        <dbReference type="SAM" id="MobiDB-lite"/>
    </source>
</evidence>
<dbReference type="GO" id="GO:0003723">
    <property type="term" value="F:RNA binding"/>
    <property type="evidence" value="ECO:0007669"/>
    <property type="project" value="UniProtKB-UniRule"/>
</dbReference>
<evidence type="ECO:0000313" key="6">
    <source>
        <dbReference type="Proteomes" id="UP001314263"/>
    </source>
</evidence>
<feature type="region of interest" description="Disordered" evidence="3">
    <location>
        <begin position="525"/>
        <end position="575"/>
    </location>
</feature>
<dbReference type="Pfam" id="PF00076">
    <property type="entry name" value="RRM_1"/>
    <property type="match status" value="3"/>
</dbReference>
<dbReference type="Gene3D" id="3.30.70.330">
    <property type="match status" value="3"/>
</dbReference>
<feature type="region of interest" description="Disordered" evidence="3">
    <location>
        <begin position="594"/>
        <end position="626"/>
    </location>
</feature>
<feature type="domain" description="RRM" evidence="4">
    <location>
        <begin position="50"/>
        <end position="124"/>
    </location>
</feature>
<dbReference type="InterPro" id="IPR012677">
    <property type="entry name" value="Nucleotide-bd_a/b_plait_sf"/>
</dbReference>
<evidence type="ECO:0000313" key="5">
    <source>
        <dbReference type="EMBL" id="CAK0758752.1"/>
    </source>
</evidence>
<feature type="compositionally biased region" description="Low complexity" evidence="3">
    <location>
        <begin position="527"/>
        <end position="547"/>
    </location>
</feature>
<feature type="domain" description="RRM" evidence="4">
    <location>
        <begin position="437"/>
        <end position="517"/>
    </location>
</feature>
<gene>
    <name evidence="5" type="ORF">CVIRNUC_002644</name>
</gene>
<evidence type="ECO:0000256" key="1">
    <source>
        <dbReference type="ARBA" id="ARBA00022884"/>
    </source>
</evidence>
<keyword evidence="1 2" id="KW-0694">RNA-binding</keyword>